<dbReference type="GO" id="GO:0051015">
    <property type="term" value="F:actin filament binding"/>
    <property type="evidence" value="ECO:0007669"/>
    <property type="project" value="TreeGrafter"/>
</dbReference>
<dbReference type="OrthoDB" id="6500128at2759"/>
<keyword evidence="6" id="KW-1185">Reference proteome</keyword>
<dbReference type="Proteomes" id="UP000636800">
    <property type="component" value="Chromosome 5"/>
</dbReference>
<dbReference type="PANTHER" id="PTHR32258">
    <property type="entry name" value="PROTEIN NETWORKED 4A"/>
    <property type="match status" value="1"/>
</dbReference>
<evidence type="ECO:0000259" key="4">
    <source>
        <dbReference type="PROSITE" id="PS51774"/>
    </source>
</evidence>
<comment type="caution">
    <text evidence="5">The sequence shown here is derived from an EMBL/GenBank/DDBJ whole genome shotgun (WGS) entry which is preliminary data.</text>
</comment>
<keyword evidence="1 3" id="KW-0175">Coiled coil</keyword>
<gene>
    <name evidence="5" type="ORF">HPP92_012120</name>
</gene>
<dbReference type="Pfam" id="PF07765">
    <property type="entry name" value="KIP1"/>
    <property type="match status" value="1"/>
</dbReference>
<feature type="domain" description="NAB" evidence="4">
    <location>
        <begin position="1"/>
        <end position="52"/>
    </location>
</feature>
<dbReference type="AlphaFoldDB" id="A0A835R745"/>
<evidence type="ECO:0000256" key="1">
    <source>
        <dbReference type="ARBA" id="ARBA00023054"/>
    </source>
</evidence>
<evidence type="ECO:0000313" key="6">
    <source>
        <dbReference type="Proteomes" id="UP000636800"/>
    </source>
</evidence>
<dbReference type="GO" id="GO:0005886">
    <property type="term" value="C:plasma membrane"/>
    <property type="evidence" value="ECO:0007669"/>
    <property type="project" value="TreeGrafter"/>
</dbReference>
<proteinExistence type="inferred from homology"/>
<sequence>MIKLIEEDADSFARRAEMYYKKRPDLMKLVEQFYRAYRALAEKRYDRVTGALRQAHRTIAVAFPNEIQLMLPDEPPSGSFDIGEEETSESFSRAQLMNIQWDGKSLGAIAPLIIKEGLKHFNCFFADEEAQQKFGDNLVMKIMEFKEDEAKDSKCKLLVEETEKLLKEKKDLQDQISMESMHADNAKAELQIVKDAISQLKSELEAAVARYQASQKMISNLELEISERQEEFQHLSDEMRIKTSKLNIAEERCAGLERKNYFPTFRAR</sequence>
<evidence type="ECO:0000256" key="3">
    <source>
        <dbReference type="SAM" id="Coils"/>
    </source>
</evidence>
<feature type="coiled-coil region" evidence="3">
    <location>
        <begin position="155"/>
        <end position="259"/>
    </location>
</feature>
<dbReference type="InterPro" id="IPR011684">
    <property type="entry name" value="NAB"/>
</dbReference>
<protein>
    <recommendedName>
        <fullName evidence="4">NAB domain-containing protein</fullName>
    </recommendedName>
</protein>
<comment type="similarity">
    <text evidence="2">Belongs to the NET family.</text>
</comment>
<accession>A0A835R745</accession>
<dbReference type="PANTHER" id="PTHR32258:SF6">
    <property type="entry name" value="PROTEIN NETWORKED 1A"/>
    <property type="match status" value="1"/>
</dbReference>
<dbReference type="EMBL" id="JADCNL010000005">
    <property type="protein sequence ID" value="KAG0481262.1"/>
    <property type="molecule type" value="Genomic_DNA"/>
</dbReference>
<organism evidence="5 6">
    <name type="scientific">Vanilla planifolia</name>
    <name type="common">Vanilla</name>
    <dbReference type="NCBI Taxonomy" id="51239"/>
    <lineage>
        <taxon>Eukaryota</taxon>
        <taxon>Viridiplantae</taxon>
        <taxon>Streptophyta</taxon>
        <taxon>Embryophyta</taxon>
        <taxon>Tracheophyta</taxon>
        <taxon>Spermatophyta</taxon>
        <taxon>Magnoliopsida</taxon>
        <taxon>Liliopsida</taxon>
        <taxon>Asparagales</taxon>
        <taxon>Orchidaceae</taxon>
        <taxon>Vanilloideae</taxon>
        <taxon>Vanilleae</taxon>
        <taxon>Vanilla</taxon>
    </lineage>
</organism>
<evidence type="ECO:0000313" key="5">
    <source>
        <dbReference type="EMBL" id="KAG0481262.1"/>
    </source>
</evidence>
<reference evidence="5 6" key="1">
    <citation type="journal article" date="2020" name="Nat. Food">
        <title>A phased Vanilla planifolia genome enables genetic improvement of flavour and production.</title>
        <authorList>
            <person name="Hasing T."/>
            <person name="Tang H."/>
            <person name="Brym M."/>
            <person name="Khazi F."/>
            <person name="Huang T."/>
            <person name="Chambers A.H."/>
        </authorList>
    </citation>
    <scope>NUCLEOTIDE SEQUENCE [LARGE SCALE GENOMIC DNA]</scope>
    <source>
        <tissue evidence="5">Leaf</tissue>
    </source>
</reference>
<dbReference type="PROSITE" id="PS51774">
    <property type="entry name" value="NAB"/>
    <property type="match status" value="1"/>
</dbReference>
<evidence type="ECO:0000256" key="2">
    <source>
        <dbReference type="ARBA" id="ARBA00038006"/>
    </source>
</evidence>
<dbReference type="InterPro" id="IPR051861">
    <property type="entry name" value="NET_actin-binding_domain"/>
</dbReference>
<name>A0A835R745_VANPL</name>